<dbReference type="KEGG" id="knv:Pan216_38310"/>
<organism evidence="1 2">
    <name type="scientific">Kolteria novifilia</name>
    <dbReference type="NCBI Taxonomy" id="2527975"/>
    <lineage>
        <taxon>Bacteria</taxon>
        <taxon>Pseudomonadati</taxon>
        <taxon>Planctomycetota</taxon>
        <taxon>Planctomycetia</taxon>
        <taxon>Kolteriales</taxon>
        <taxon>Kolteriaceae</taxon>
        <taxon>Kolteria</taxon>
    </lineage>
</organism>
<evidence type="ECO:0000313" key="2">
    <source>
        <dbReference type="Proteomes" id="UP000317093"/>
    </source>
</evidence>
<dbReference type="InterPro" id="IPR008969">
    <property type="entry name" value="CarboxyPept-like_regulatory"/>
</dbReference>
<gene>
    <name evidence="1" type="ORF">Pan216_38310</name>
</gene>
<accession>A0A518B7K8</accession>
<proteinExistence type="predicted"/>
<dbReference type="Proteomes" id="UP000317093">
    <property type="component" value="Chromosome"/>
</dbReference>
<dbReference type="AlphaFoldDB" id="A0A518B7K8"/>
<protein>
    <recommendedName>
        <fullName evidence="3">Carboxypeptidase regulatory-like domain-containing protein</fullName>
    </recommendedName>
</protein>
<dbReference type="EMBL" id="CP036279">
    <property type="protein sequence ID" value="QDU62957.1"/>
    <property type="molecule type" value="Genomic_DNA"/>
</dbReference>
<dbReference type="PROSITE" id="PS51257">
    <property type="entry name" value="PROKAR_LIPOPROTEIN"/>
    <property type="match status" value="1"/>
</dbReference>
<keyword evidence="2" id="KW-1185">Reference proteome</keyword>
<sequence length="142" mass="15129">MPMRRMGAVIRHHLVGILSLTILSACMGSGDGPTLGKVTGVVTLDGRPLPSASVFFAPEEGRPSRGVTDMNGRYELSYAGRPGAKVGSHLVRISTAIAPMSEDESNAIQPRENVPAIYNSETTLHVEVKPGSNDLDFELVTK</sequence>
<evidence type="ECO:0000313" key="1">
    <source>
        <dbReference type="EMBL" id="QDU62957.1"/>
    </source>
</evidence>
<dbReference type="RefSeq" id="WP_419192690.1">
    <property type="nucleotide sequence ID" value="NZ_CP036279.1"/>
</dbReference>
<evidence type="ECO:0008006" key="3">
    <source>
        <dbReference type="Google" id="ProtNLM"/>
    </source>
</evidence>
<reference evidence="1 2" key="1">
    <citation type="submission" date="2019-02" db="EMBL/GenBank/DDBJ databases">
        <title>Deep-cultivation of Planctomycetes and their phenomic and genomic characterization uncovers novel biology.</title>
        <authorList>
            <person name="Wiegand S."/>
            <person name="Jogler M."/>
            <person name="Boedeker C."/>
            <person name="Pinto D."/>
            <person name="Vollmers J."/>
            <person name="Rivas-Marin E."/>
            <person name="Kohn T."/>
            <person name="Peeters S.H."/>
            <person name="Heuer A."/>
            <person name="Rast P."/>
            <person name="Oberbeckmann S."/>
            <person name="Bunk B."/>
            <person name="Jeske O."/>
            <person name="Meyerdierks A."/>
            <person name="Storesund J.E."/>
            <person name="Kallscheuer N."/>
            <person name="Luecker S."/>
            <person name="Lage O.M."/>
            <person name="Pohl T."/>
            <person name="Merkel B.J."/>
            <person name="Hornburger P."/>
            <person name="Mueller R.-W."/>
            <person name="Bruemmer F."/>
            <person name="Labrenz M."/>
            <person name="Spormann A.M."/>
            <person name="Op den Camp H."/>
            <person name="Overmann J."/>
            <person name="Amann R."/>
            <person name="Jetten M.S.M."/>
            <person name="Mascher T."/>
            <person name="Medema M.H."/>
            <person name="Devos D.P."/>
            <person name="Kaster A.-K."/>
            <person name="Ovreas L."/>
            <person name="Rohde M."/>
            <person name="Galperin M.Y."/>
            <person name="Jogler C."/>
        </authorList>
    </citation>
    <scope>NUCLEOTIDE SEQUENCE [LARGE SCALE GENOMIC DNA]</scope>
    <source>
        <strain evidence="1 2">Pan216</strain>
    </source>
</reference>
<dbReference type="SUPFAM" id="SSF49464">
    <property type="entry name" value="Carboxypeptidase regulatory domain-like"/>
    <property type="match status" value="1"/>
</dbReference>
<name>A0A518B7K8_9BACT</name>